<gene>
    <name evidence="7" type="primary">Ckap2l</name>
    <name evidence="7" type="ORF">RHYJUB_R12817</name>
</gene>
<comment type="subcellular location">
    <subcellularLocation>
        <location evidence="1">Cytoplasm</location>
        <location evidence="1">Cytoskeleton</location>
    </subcellularLocation>
</comment>
<dbReference type="GO" id="GO:0005813">
    <property type="term" value="C:centrosome"/>
    <property type="evidence" value="ECO:0007669"/>
    <property type="project" value="TreeGrafter"/>
</dbReference>
<protein>
    <submittedName>
        <fullName evidence="7">CKP2L protein</fullName>
    </submittedName>
</protein>
<reference evidence="7 8" key="1">
    <citation type="submission" date="2019-09" db="EMBL/GenBank/DDBJ databases">
        <title>Bird 10,000 Genomes (B10K) Project - Family phase.</title>
        <authorList>
            <person name="Zhang G."/>
        </authorList>
    </citation>
    <scope>NUCLEOTIDE SEQUENCE [LARGE SCALE GENOMIC DNA]</scope>
    <source>
        <strain evidence="7">B10K-DU-029-58</strain>
        <tissue evidence="7">Muscle</tissue>
    </source>
</reference>
<evidence type="ECO:0000256" key="5">
    <source>
        <dbReference type="ARBA" id="ARBA00023212"/>
    </source>
</evidence>
<dbReference type="Pfam" id="PF15297">
    <property type="entry name" value="CKAP2_C"/>
    <property type="match status" value="2"/>
</dbReference>
<organism evidence="7 8">
    <name type="scientific">Rhynochetos jubatus</name>
    <name type="common">kagu</name>
    <dbReference type="NCBI Taxonomy" id="54386"/>
    <lineage>
        <taxon>Eukaryota</taxon>
        <taxon>Metazoa</taxon>
        <taxon>Chordata</taxon>
        <taxon>Craniata</taxon>
        <taxon>Vertebrata</taxon>
        <taxon>Euteleostomi</taxon>
        <taxon>Archelosauria</taxon>
        <taxon>Archosauria</taxon>
        <taxon>Dinosauria</taxon>
        <taxon>Saurischia</taxon>
        <taxon>Theropoda</taxon>
        <taxon>Coelurosauria</taxon>
        <taxon>Aves</taxon>
        <taxon>Neognathae</taxon>
        <taxon>Neoaves</taxon>
        <taxon>Phaethontimorphae</taxon>
        <taxon>Eurypygiformes</taxon>
        <taxon>Rhynochetidae</taxon>
        <taxon>Rhynochetos</taxon>
    </lineage>
</organism>
<comment type="similarity">
    <text evidence="2">Belongs to the CKAP2 family.</text>
</comment>
<evidence type="ECO:0000313" key="8">
    <source>
        <dbReference type="Proteomes" id="UP000570016"/>
    </source>
</evidence>
<dbReference type="Proteomes" id="UP000570016">
    <property type="component" value="Unassembled WGS sequence"/>
</dbReference>
<evidence type="ECO:0000256" key="4">
    <source>
        <dbReference type="ARBA" id="ARBA00022553"/>
    </source>
</evidence>
<keyword evidence="3" id="KW-0963">Cytoplasm</keyword>
<keyword evidence="4" id="KW-0597">Phosphoprotein</keyword>
<name>A0A7K6S1K1_9AVES</name>
<dbReference type="GO" id="GO:0072686">
    <property type="term" value="C:mitotic spindle"/>
    <property type="evidence" value="ECO:0007669"/>
    <property type="project" value="TreeGrafter"/>
</dbReference>
<feature type="domain" description="Cytoskeleton-associated protein 2 C-terminal" evidence="6">
    <location>
        <begin position="213"/>
        <end position="268"/>
    </location>
</feature>
<accession>A0A7K6S1K1</accession>
<keyword evidence="8" id="KW-1185">Reference proteome</keyword>
<dbReference type="AlphaFoldDB" id="A0A7K6S1K1"/>
<sequence>RRQLEEWLVSKGKTYKRPPMTLLQKKLVKPSSTNVKEKQEEKDPQQLCFEKINSILMECLKLTEEGVEAEEISAVLSQVPQAEKFAKFWICKAKLLARRGPFDVTGLYKAAVCAGAKPLQELREVVLDILKSADQKAEGNAHVRGLPGAWAGRQHGEMVEQPVPCEPATPGPRESQLAAATPRPTGWSLSSLPVSVKLQVTSAARGKEKLEALEMKFLTPVQRSLRIERAGGRYPEMLKDHDPVVASLREILVAEEDAQFFFRKNKALP</sequence>
<evidence type="ECO:0000313" key="7">
    <source>
        <dbReference type="EMBL" id="NWW92180.1"/>
    </source>
</evidence>
<dbReference type="EMBL" id="VZRY01004035">
    <property type="protein sequence ID" value="NWW92180.1"/>
    <property type="molecule type" value="Genomic_DNA"/>
</dbReference>
<keyword evidence="5" id="KW-0206">Cytoskeleton</keyword>
<dbReference type="GO" id="GO:0005829">
    <property type="term" value="C:cytosol"/>
    <property type="evidence" value="ECO:0007669"/>
    <property type="project" value="TreeGrafter"/>
</dbReference>
<dbReference type="PANTHER" id="PTHR47078">
    <property type="entry name" value="CYTOSKELETON-ASSOCIATED PROTEIN 2-LIKE"/>
    <property type="match status" value="1"/>
</dbReference>
<feature type="domain" description="Cytoskeleton-associated protein 2 C-terminal" evidence="6">
    <location>
        <begin position="3"/>
        <end position="136"/>
    </location>
</feature>
<comment type="caution">
    <text evidence="7">The sequence shown here is derived from an EMBL/GenBank/DDBJ whole genome shotgun (WGS) entry which is preliminary data.</text>
</comment>
<feature type="non-terminal residue" evidence="7">
    <location>
        <position position="1"/>
    </location>
</feature>
<dbReference type="OrthoDB" id="6288182at2759"/>
<dbReference type="InterPro" id="IPR029197">
    <property type="entry name" value="CKAP2_C"/>
</dbReference>
<dbReference type="PANTHER" id="PTHR47078:SF1">
    <property type="entry name" value="CYTOSKELETON-ASSOCIATED PROTEIN 2-LIKE"/>
    <property type="match status" value="1"/>
</dbReference>
<evidence type="ECO:0000256" key="3">
    <source>
        <dbReference type="ARBA" id="ARBA00022490"/>
    </source>
</evidence>
<feature type="non-terminal residue" evidence="7">
    <location>
        <position position="269"/>
    </location>
</feature>
<evidence type="ECO:0000256" key="1">
    <source>
        <dbReference type="ARBA" id="ARBA00004245"/>
    </source>
</evidence>
<proteinExistence type="inferred from homology"/>
<dbReference type="InterPro" id="IPR052855">
    <property type="entry name" value="CKAP2-like"/>
</dbReference>
<evidence type="ECO:0000259" key="6">
    <source>
        <dbReference type="Pfam" id="PF15297"/>
    </source>
</evidence>
<evidence type="ECO:0000256" key="2">
    <source>
        <dbReference type="ARBA" id="ARBA00009468"/>
    </source>
</evidence>